<reference evidence="1 2" key="1">
    <citation type="submission" date="2022-09" db="EMBL/GenBank/DDBJ databases">
        <authorList>
            <person name="Palmer J.M."/>
        </authorList>
    </citation>
    <scope>NUCLEOTIDE SEQUENCE [LARGE SCALE GENOMIC DNA]</scope>
    <source>
        <strain evidence="1 2">DSM 7382</strain>
    </source>
</reference>
<evidence type="ECO:0000313" key="2">
    <source>
        <dbReference type="Proteomes" id="UP001385951"/>
    </source>
</evidence>
<keyword evidence="2" id="KW-1185">Reference proteome</keyword>
<dbReference type="EMBL" id="JASBNA010000086">
    <property type="protein sequence ID" value="KAK7677563.1"/>
    <property type="molecule type" value="Genomic_DNA"/>
</dbReference>
<gene>
    <name evidence="1" type="ORF">QCA50_019472</name>
</gene>
<sequence length="134" mass="15296">MDKDPPSISVPKDQRLYQTSSKCNLLILRNLIKKVWIITGRQPKLNFDDIKLALQLLIANSNKVLMYLDQDQTIENIFVSLIDQNLVKGKLFPRLRVVLLSKINVFPTVSEINFVKFGHGQEGRLSSGDKWMAA</sequence>
<dbReference type="InterPro" id="IPR036388">
    <property type="entry name" value="WH-like_DNA-bd_sf"/>
</dbReference>
<protein>
    <submittedName>
        <fullName evidence="1">Uncharacterized protein</fullName>
    </submittedName>
</protein>
<proteinExistence type="predicted"/>
<dbReference type="Proteomes" id="UP001385951">
    <property type="component" value="Unassembled WGS sequence"/>
</dbReference>
<evidence type="ECO:0000313" key="1">
    <source>
        <dbReference type="EMBL" id="KAK7677563.1"/>
    </source>
</evidence>
<dbReference type="Gene3D" id="1.10.10.10">
    <property type="entry name" value="Winged helix-like DNA-binding domain superfamily/Winged helix DNA-binding domain"/>
    <property type="match status" value="1"/>
</dbReference>
<name>A0AAW0FAK6_9APHY</name>
<organism evidence="1 2">
    <name type="scientific">Cerrena zonata</name>
    <dbReference type="NCBI Taxonomy" id="2478898"/>
    <lineage>
        <taxon>Eukaryota</taxon>
        <taxon>Fungi</taxon>
        <taxon>Dikarya</taxon>
        <taxon>Basidiomycota</taxon>
        <taxon>Agaricomycotina</taxon>
        <taxon>Agaricomycetes</taxon>
        <taxon>Polyporales</taxon>
        <taxon>Cerrenaceae</taxon>
        <taxon>Cerrena</taxon>
    </lineage>
</organism>
<dbReference type="AlphaFoldDB" id="A0AAW0FAK6"/>
<accession>A0AAW0FAK6</accession>
<comment type="caution">
    <text evidence="1">The sequence shown here is derived from an EMBL/GenBank/DDBJ whole genome shotgun (WGS) entry which is preliminary data.</text>
</comment>